<reference evidence="1 2" key="1">
    <citation type="submission" date="2013-07" db="EMBL/GenBank/DDBJ databases">
        <authorList>
            <person name="Weinstock G."/>
            <person name="Sodergren E."/>
            <person name="Wylie T."/>
            <person name="Fulton L."/>
            <person name="Fulton R."/>
            <person name="Fronick C."/>
            <person name="O'Laughlin M."/>
            <person name="Godfrey J."/>
            <person name="Miner T."/>
            <person name="Herter B."/>
            <person name="Appelbaum E."/>
            <person name="Cordes M."/>
            <person name="Lek S."/>
            <person name="Wollam A."/>
            <person name="Pepin K.H."/>
            <person name="Palsikar V.B."/>
            <person name="Mitreva M."/>
            <person name="Wilson R.K."/>
        </authorList>
    </citation>
    <scope>NUCLEOTIDE SEQUENCE [LARGE SCALE GENOMIC DNA]</scope>
    <source>
        <strain evidence="1 2">ATCC 27760</strain>
    </source>
</reference>
<organism evidence="1 2">
    <name type="scientific">Ruminococcus callidus ATCC 27760</name>
    <dbReference type="NCBI Taxonomy" id="411473"/>
    <lineage>
        <taxon>Bacteria</taxon>
        <taxon>Bacillati</taxon>
        <taxon>Bacillota</taxon>
        <taxon>Clostridia</taxon>
        <taxon>Eubacteriales</taxon>
        <taxon>Oscillospiraceae</taxon>
        <taxon>Ruminococcus</taxon>
    </lineage>
</organism>
<dbReference type="STRING" id="411473.RUMCAL_01434"/>
<accession>U2M3G6</accession>
<dbReference type="EMBL" id="AWVF01000175">
    <property type="protein sequence ID" value="ERJ96299.1"/>
    <property type="molecule type" value="Genomic_DNA"/>
</dbReference>
<gene>
    <name evidence="1" type="ORF">RUMCAL_01434</name>
</gene>
<dbReference type="Proteomes" id="UP000016662">
    <property type="component" value="Unassembled WGS sequence"/>
</dbReference>
<dbReference type="HOGENOM" id="CLU_2275409_0_0_9"/>
<name>U2M3G6_9FIRM</name>
<evidence type="ECO:0000313" key="1">
    <source>
        <dbReference type="EMBL" id="ERJ96299.1"/>
    </source>
</evidence>
<keyword evidence="2" id="KW-1185">Reference proteome</keyword>
<proteinExistence type="predicted"/>
<protein>
    <submittedName>
        <fullName evidence="1">Uncharacterized protein</fullName>
    </submittedName>
</protein>
<evidence type="ECO:0000313" key="2">
    <source>
        <dbReference type="Proteomes" id="UP000016662"/>
    </source>
</evidence>
<comment type="caution">
    <text evidence="1">The sequence shown here is derived from an EMBL/GenBank/DDBJ whole genome shotgun (WGS) entry which is preliminary data.</text>
</comment>
<dbReference type="AlphaFoldDB" id="U2M3G6"/>
<sequence>MFYLQKIISHGFIALKPEKISELSLEAYGVLSMMVNDPQCDFITLQELCELSPKDSKSTLKSILEELVNKNWVFETVDNKFMVNKEKMIMNMTYVGATINRG</sequence>